<dbReference type="VEuPathDB" id="FungiDB:VP01_1272g5"/>
<feature type="region of interest" description="Disordered" evidence="2">
    <location>
        <begin position="1306"/>
        <end position="1334"/>
    </location>
</feature>
<feature type="compositionally biased region" description="Polar residues" evidence="2">
    <location>
        <begin position="557"/>
        <end position="578"/>
    </location>
</feature>
<sequence length="1673" mass="180677">MGGSLKRKTSMEPHPLSPNDQQQEQEEQERETEEREREPEPEPEEHQGELKLKETLHNKSYFDLKAHSDLILNQQSDSSNLSTTKKLAAAVPTTTTGSLSTTATTTTQTQTPARIRLIRDVTLKQHAETKPTPVSRTSSYHTSTISAAKQKLTVSLSNQPHLIPTKSKLLLELENISNQQAPREQQADHQNNLNSLMLSLIRELSSRLNQSQNDLRTSQLQLNGLKDLLTNTYSVGPGEIERCLVRARVPNEPQDSILNQSQVMPPPWHLELNNYSVDHLSTPANSLPFSSSLGPSCSSTQLDLDDLREAMFDNPCFDTTASSSSCRSRSRLTSPVSLTGHILESPLPPTIPQAIRRNHPHPSASKLFNSAAILTGKYRKSAPIPPVQPAPSSSSDHHHHHHDHNHSIEELAAVPGPSTSSSTPHKRTASIGRSFSGVSSGPGTRLPPNNVWGLYGWKWNKRNKANGSFTNVETGVDGRVNDEECVSPEEELGGQRLENTPPGAPASLDGDIDSQLKQGIEPVAYRSRTKRSPTEASSSTILSGLFDSLTRRKRTESNQSHLQKPSVQSFNSRATATGSCVEPSPGSVNVSSSLVTRSPSLTLNSSSSINTQTTSTSSSCSVNDPNPHPQIQHPLTNTSQHVDLTPSLPGLVRADSGGHHSSSESALSSAAPSALNSKSSRSDITRGTDILIDNPDRSLDPSSSISNRPAGSQSVTKFVRNPMISDSSAANRRPSLINLKSPAESFVSTSKGLPTLATHADMMVHSEMFQLPPALSGLSADNAKDQSITEQSNNQYHSHVNPDGDSSSFSQSVSSSVTGPATFSTEINERNSSRLRSPPSHQNLSIRSSKSSVVASASQRKSKPQVKLTQSATTKSYLSTATGTIGKALGANPSSSEAAVPAEFEPNVTTVPNAAFGRLASVYFRAPDSRSSRSSNKARSASILSAGQAAHKRLVANMIPGTDYGADGSSIKHPAISSIPTEPITHHGINKLNLKFLPPLSNTTMELSTFISPQSNPPPFSNFGRDDDARGLDPIIDRFGFIVDVKYGLKLMRKSRDKQKQLAKERLAALEQQSHHPIPSQPHTLSSPGDSTVILELPIDPAPPSENPPPTLNSPSSPAPPLPLSEENSKFNPNQCDASVEGSDLDHTPMMTTALPIKSQVDVEAELSSLREALGLSPAIKAGNKHLEGSTTDSVENDPGSSSSSRDPVVESSTQSIRRLLFQLNEMQNMLEKKQMEAWGQFITKRRTKLMRVTNSTTPVNLVAASSSSSTSDPPGAKTSIQGTGAVSPASVGAFLGTGLRQGSGSCATAASPTGTMPKTPTSASGQQNSKRQIGESVKVHDLITCHDDNLIGIASMGLSNDNNKKALKDEWKEFKALVIQGIPISLRPKIWLECSGASELKEPGYYHDLLNLHDGEEGLCLNQIECDVTRTLPTNVYFGGDGPGVSKLRRVLAAMSWHNPVVGYCQGMNMVAATLLLTIPSEEDAFWILVCIVDVCVPLGSRPLKILPSHYYTSHLLTSQADQRVLKVLVHKYLAELSDHFEALDVDLPAITSVLCIHQLFPLFGWFLSLFADALPIQTLLRVFDIFLIDGSLLLFQIALALLKINQSTILSYDSPASLYAYMRGPMTLSSHHADRLISVATLDFADIKNSLVVSLRQQFVDQIKLEMGLSD</sequence>
<feature type="compositionally biased region" description="Polar residues" evidence="2">
    <location>
        <begin position="431"/>
        <end position="442"/>
    </location>
</feature>
<feature type="compositionally biased region" description="Low complexity" evidence="2">
    <location>
        <begin position="596"/>
        <end position="621"/>
    </location>
</feature>
<feature type="compositionally biased region" description="Low complexity" evidence="2">
    <location>
        <begin position="806"/>
        <end position="817"/>
    </location>
</feature>
<name>A0A0L6VP77_9BASI</name>
<feature type="compositionally biased region" description="Polar residues" evidence="2">
    <location>
        <begin position="586"/>
        <end position="595"/>
    </location>
</feature>
<feature type="region of interest" description="Disordered" evidence="2">
    <location>
        <begin position="1"/>
        <end position="51"/>
    </location>
</feature>
<feature type="compositionally biased region" description="Polar residues" evidence="2">
    <location>
        <begin position="1306"/>
        <end position="1332"/>
    </location>
</feature>
<dbReference type="InterPro" id="IPR000195">
    <property type="entry name" value="Rab-GAP-TBC_dom"/>
</dbReference>
<dbReference type="SMART" id="SM00164">
    <property type="entry name" value="TBC"/>
    <property type="match status" value="1"/>
</dbReference>
<evidence type="ECO:0000313" key="5">
    <source>
        <dbReference type="Proteomes" id="UP000037035"/>
    </source>
</evidence>
<feature type="region of interest" description="Disordered" evidence="2">
    <location>
        <begin position="1264"/>
        <end position="1284"/>
    </location>
</feature>
<dbReference type="PROSITE" id="PS50086">
    <property type="entry name" value="TBC_RABGAP"/>
    <property type="match status" value="1"/>
</dbReference>
<dbReference type="SUPFAM" id="SSF47923">
    <property type="entry name" value="Ypt/Rab-GAP domain of gyp1p"/>
    <property type="match status" value="2"/>
</dbReference>
<feature type="domain" description="Rab-GAP TBC" evidence="3">
    <location>
        <begin position="1382"/>
        <end position="1592"/>
    </location>
</feature>
<accession>A0A0L6VP77</accession>
<comment type="caution">
    <text evidence="4">The sequence shown here is derived from an EMBL/GenBank/DDBJ whole genome shotgun (WGS) entry which is preliminary data.</text>
</comment>
<feature type="coiled-coil region" evidence="1">
    <location>
        <begin position="201"/>
        <end position="228"/>
    </location>
</feature>
<dbReference type="PANTHER" id="PTHR47219">
    <property type="entry name" value="RAB GTPASE-ACTIVATING PROTEIN 1-LIKE"/>
    <property type="match status" value="1"/>
</dbReference>
<dbReference type="InterPro" id="IPR050302">
    <property type="entry name" value="Rab_GAP_TBC_domain"/>
</dbReference>
<reference evidence="4 5" key="1">
    <citation type="submission" date="2015-08" db="EMBL/GenBank/DDBJ databases">
        <title>Next Generation Sequencing and Analysis of the Genome of Puccinia sorghi L Schw, the Causal Agent of Maize Common Rust.</title>
        <authorList>
            <person name="Rochi L."/>
            <person name="Burguener G."/>
            <person name="Darino M."/>
            <person name="Turjanski A."/>
            <person name="Kreff E."/>
            <person name="Dieguez M.J."/>
            <person name="Sacco F."/>
        </authorList>
    </citation>
    <scope>NUCLEOTIDE SEQUENCE [LARGE SCALE GENOMIC DNA]</scope>
    <source>
        <strain evidence="4 5">RO10H11247</strain>
    </source>
</reference>
<feature type="region of interest" description="Disordered" evidence="2">
    <location>
        <begin position="486"/>
        <end position="729"/>
    </location>
</feature>
<feature type="region of interest" description="Disordered" evidence="2">
    <location>
        <begin position="1181"/>
        <end position="1212"/>
    </location>
</feature>
<organism evidence="4 5">
    <name type="scientific">Puccinia sorghi</name>
    <dbReference type="NCBI Taxonomy" id="27349"/>
    <lineage>
        <taxon>Eukaryota</taxon>
        <taxon>Fungi</taxon>
        <taxon>Dikarya</taxon>
        <taxon>Basidiomycota</taxon>
        <taxon>Pucciniomycotina</taxon>
        <taxon>Pucciniomycetes</taxon>
        <taxon>Pucciniales</taxon>
        <taxon>Pucciniaceae</taxon>
        <taxon>Puccinia</taxon>
    </lineage>
</organism>
<evidence type="ECO:0000313" key="4">
    <source>
        <dbReference type="EMBL" id="KNZ62417.1"/>
    </source>
</evidence>
<protein>
    <recommendedName>
        <fullName evidence="3">Rab-GAP TBC domain-containing protein</fullName>
    </recommendedName>
</protein>
<feature type="region of interest" description="Disordered" evidence="2">
    <location>
        <begin position="775"/>
        <end position="873"/>
    </location>
</feature>
<dbReference type="Gene3D" id="1.10.8.270">
    <property type="entry name" value="putative rabgap domain of human tbc1 domain family member 14 like domains"/>
    <property type="match status" value="1"/>
</dbReference>
<gene>
    <name evidence="4" type="ORF">VP01_1272g5</name>
</gene>
<dbReference type="STRING" id="27349.A0A0L6VP77"/>
<dbReference type="Pfam" id="PF00566">
    <property type="entry name" value="RabGAP-TBC"/>
    <property type="match status" value="1"/>
</dbReference>
<feature type="compositionally biased region" description="Polar residues" evidence="2">
    <location>
        <begin position="633"/>
        <end position="642"/>
    </location>
</feature>
<feature type="compositionally biased region" description="Polar residues" evidence="2">
    <location>
        <begin position="785"/>
        <end position="798"/>
    </location>
</feature>
<dbReference type="Gene3D" id="1.10.472.80">
    <property type="entry name" value="Ypt/Rab-GAP domain of gyp1p, domain 3"/>
    <property type="match status" value="1"/>
</dbReference>
<feature type="compositionally biased region" description="Polar residues" evidence="2">
    <location>
        <begin position="700"/>
        <end position="716"/>
    </location>
</feature>
<dbReference type="GO" id="GO:0005096">
    <property type="term" value="F:GTPase activator activity"/>
    <property type="evidence" value="ECO:0007669"/>
    <property type="project" value="TreeGrafter"/>
</dbReference>
<feature type="region of interest" description="Disordered" evidence="2">
    <location>
        <begin position="381"/>
        <end position="447"/>
    </location>
</feature>
<keyword evidence="5" id="KW-1185">Reference proteome</keyword>
<keyword evidence="1" id="KW-0175">Coiled coil</keyword>
<dbReference type="EMBL" id="LAVV01003032">
    <property type="protein sequence ID" value="KNZ62417.1"/>
    <property type="molecule type" value="Genomic_DNA"/>
</dbReference>
<evidence type="ECO:0000256" key="2">
    <source>
        <dbReference type="SAM" id="MobiDB-lite"/>
    </source>
</evidence>
<feature type="region of interest" description="Disordered" evidence="2">
    <location>
        <begin position="1060"/>
        <end position="1149"/>
    </location>
</feature>
<feature type="compositionally biased region" description="Pro residues" evidence="2">
    <location>
        <begin position="1100"/>
        <end position="1123"/>
    </location>
</feature>
<evidence type="ECO:0000259" key="3">
    <source>
        <dbReference type="PROSITE" id="PS50086"/>
    </source>
</evidence>
<dbReference type="PANTHER" id="PTHR47219:SF20">
    <property type="entry name" value="TBC1 DOMAIN FAMILY MEMBER 2B"/>
    <property type="match status" value="1"/>
</dbReference>
<dbReference type="InterPro" id="IPR035969">
    <property type="entry name" value="Rab-GAP_TBC_sf"/>
</dbReference>
<feature type="compositionally biased region" description="Low complexity" evidence="2">
    <location>
        <begin position="663"/>
        <end position="679"/>
    </location>
</feature>
<feature type="compositionally biased region" description="Basic and acidic residues" evidence="2">
    <location>
        <begin position="32"/>
        <end position="51"/>
    </location>
</feature>
<proteinExistence type="predicted"/>
<dbReference type="GO" id="GO:0031267">
    <property type="term" value="F:small GTPase binding"/>
    <property type="evidence" value="ECO:0007669"/>
    <property type="project" value="TreeGrafter"/>
</dbReference>
<dbReference type="FunFam" id="1.10.8.270:FF:000026">
    <property type="entry name" value="TBC (Tre-2/Bub2/Cdc16) domain family"/>
    <property type="match status" value="1"/>
</dbReference>
<feature type="compositionally biased region" description="Low complexity" evidence="2">
    <location>
        <begin position="845"/>
        <end position="859"/>
    </location>
</feature>
<dbReference type="Proteomes" id="UP000037035">
    <property type="component" value="Unassembled WGS sequence"/>
</dbReference>
<dbReference type="OrthoDB" id="2506718at2759"/>
<feature type="compositionally biased region" description="Polar residues" evidence="2">
    <location>
        <begin position="1081"/>
        <end position="1090"/>
    </location>
</feature>
<evidence type="ECO:0000256" key="1">
    <source>
        <dbReference type="SAM" id="Coils"/>
    </source>
</evidence>